<dbReference type="AlphaFoldDB" id="A0A6J4TV69"/>
<evidence type="ECO:0000313" key="2">
    <source>
        <dbReference type="EMBL" id="CAA9533268.1"/>
    </source>
</evidence>
<dbReference type="InterPro" id="IPR006674">
    <property type="entry name" value="HD_domain"/>
</dbReference>
<organism evidence="2">
    <name type="scientific">uncultured Segetibacter sp</name>
    <dbReference type="NCBI Taxonomy" id="481133"/>
    <lineage>
        <taxon>Bacteria</taxon>
        <taxon>Pseudomonadati</taxon>
        <taxon>Bacteroidota</taxon>
        <taxon>Chitinophagia</taxon>
        <taxon>Chitinophagales</taxon>
        <taxon>Chitinophagaceae</taxon>
        <taxon>Segetibacter</taxon>
        <taxon>environmental samples</taxon>
    </lineage>
</organism>
<feature type="domain" description="HD" evidence="1">
    <location>
        <begin position="39"/>
        <end position="113"/>
    </location>
</feature>
<dbReference type="Pfam" id="PF01966">
    <property type="entry name" value="HD"/>
    <property type="match status" value="1"/>
</dbReference>
<dbReference type="NCBIfam" id="TIGR00277">
    <property type="entry name" value="HDIG"/>
    <property type="match status" value="1"/>
</dbReference>
<protein>
    <recommendedName>
        <fullName evidence="1">HD domain-containing protein</fullName>
    </recommendedName>
</protein>
<evidence type="ECO:0000259" key="1">
    <source>
        <dbReference type="Pfam" id="PF01966"/>
    </source>
</evidence>
<accession>A0A6J4TV69</accession>
<name>A0A6J4TV69_9BACT</name>
<dbReference type="SUPFAM" id="SSF109604">
    <property type="entry name" value="HD-domain/PDEase-like"/>
    <property type="match status" value="1"/>
</dbReference>
<dbReference type="PANTHER" id="PTHR40202:SF1">
    <property type="entry name" value="HD DOMAIN-CONTAINING PROTEIN"/>
    <property type="match status" value="1"/>
</dbReference>
<proteinExistence type="predicted"/>
<dbReference type="InterPro" id="IPR052567">
    <property type="entry name" value="OP_Dioxygenase"/>
</dbReference>
<gene>
    <name evidence="2" type="ORF">AVDCRST_MAG96-3709</name>
</gene>
<sequence>MTDKQTISDPKQISEEIISLFKKYGNEDYDGEPISQTSHMIQCAMLAMGEGDKELTIGAFLHDIGHLLKHEQETESMGNFGVVNHEGIGAVYLRERGFSERVCAVVANHVAAKKYLVATDEMYAIKLSPASRETLKWQGGPMSVKEIKTFKNHSYFEDIIKVRLWDEKAKDENVPLLPISFFQKLIYNYLNESFE</sequence>
<dbReference type="Gene3D" id="1.10.3210.10">
    <property type="entry name" value="Hypothetical protein af1432"/>
    <property type="match status" value="1"/>
</dbReference>
<dbReference type="PANTHER" id="PTHR40202">
    <property type="match status" value="1"/>
</dbReference>
<dbReference type="InterPro" id="IPR006675">
    <property type="entry name" value="HDIG_dom"/>
</dbReference>
<reference evidence="2" key="1">
    <citation type="submission" date="2020-02" db="EMBL/GenBank/DDBJ databases">
        <authorList>
            <person name="Meier V. D."/>
        </authorList>
    </citation>
    <scope>NUCLEOTIDE SEQUENCE</scope>
    <source>
        <strain evidence="2">AVDCRST_MAG96</strain>
    </source>
</reference>
<dbReference type="EMBL" id="CADCVN010001446">
    <property type="protein sequence ID" value="CAA9533268.1"/>
    <property type="molecule type" value="Genomic_DNA"/>
</dbReference>